<reference evidence="3 4" key="1">
    <citation type="submission" date="2016-10" db="EMBL/GenBank/DDBJ databases">
        <authorList>
            <person name="Varghese N."/>
            <person name="Submissions S."/>
        </authorList>
    </citation>
    <scope>NUCLEOTIDE SEQUENCE [LARGE SCALE GENOMIC DNA]</scope>
    <source>
        <strain evidence="3 4">DSM 16525</strain>
    </source>
</reference>
<dbReference type="EMBL" id="BJXR01000030">
    <property type="protein sequence ID" value="GEN08941.1"/>
    <property type="molecule type" value="Genomic_DNA"/>
</dbReference>
<evidence type="ECO:0000313" key="2">
    <source>
        <dbReference type="EMBL" id="GEN08941.1"/>
    </source>
</evidence>
<keyword evidence="4" id="KW-1185">Reference proteome</keyword>
<feature type="chain" id="PRO_5022845394" description="Lipoprotein" evidence="1">
    <location>
        <begin position="19"/>
        <end position="126"/>
    </location>
</feature>
<comment type="caution">
    <text evidence="2">The sequence shown here is derived from an EMBL/GenBank/DDBJ whole genome shotgun (WGS) entry which is preliminary data.</text>
</comment>
<evidence type="ECO:0000313" key="4">
    <source>
        <dbReference type="Proteomes" id="UP000183760"/>
    </source>
</evidence>
<accession>A0A511T453</accession>
<reference evidence="2 5" key="2">
    <citation type="submission" date="2019-07" db="EMBL/GenBank/DDBJ databases">
        <title>Whole genome shotgun sequence of Myxococcus fulvus NBRC 100333.</title>
        <authorList>
            <person name="Hosoyama A."/>
            <person name="Uohara A."/>
            <person name="Ohji S."/>
            <person name="Ichikawa N."/>
        </authorList>
    </citation>
    <scope>NUCLEOTIDE SEQUENCE [LARGE SCALE GENOMIC DNA]</scope>
    <source>
        <strain evidence="2 5">NBRC 100333</strain>
    </source>
</reference>
<gene>
    <name evidence="2" type="ORF">MFU01_39780</name>
    <name evidence="3" type="ORF">SAMN05443572_10822</name>
</gene>
<dbReference type="Proteomes" id="UP000321514">
    <property type="component" value="Unassembled WGS sequence"/>
</dbReference>
<evidence type="ECO:0000313" key="3">
    <source>
        <dbReference type="EMBL" id="SEU28561.1"/>
    </source>
</evidence>
<dbReference type="RefSeq" id="WP_074957159.1">
    <property type="nucleotide sequence ID" value="NZ_BJXR01000030.1"/>
</dbReference>
<feature type="signal peptide" evidence="1">
    <location>
        <begin position="1"/>
        <end position="18"/>
    </location>
</feature>
<evidence type="ECO:0008006" key="6">
    <source>
        <dbReference type="Google" id="ProtNLM"/>
    </source>
</evidence>
<keyword evidence="1" id="KW-0732">Signal</keyword>
<dbReference type="AlphaFoldDB" id="A0A511T453"/>
<evidence type="ECO:0000256" key="1">
    <source>
        <dbReference type="SAM" id="SignalP"/>
    </source>
</evidence>
<proteinExistence type="predicted"/>
<protein>
    <recommendedName>
        <fullName evidence="6">Lipoprotein</fullName>
    </recommendedName>
</protein>
<evidence type="ECO:0000313" key="5">
    <source>
        <dbReference type="Proteomes" id="UP000321514"/>
    </source>
</evidence>
<sequence length="126" mass="13116">MKRAFVLLVAMLGVSLMACGGEALEVQVDEGPAAVELAQSTQELVTCMTDCPNGTFISCTGNTCSTVEGRSVTCDGVRKLCPPAVCPGDYRSCSAMNGQSCRSGTQPCCRGDVAGYCYCIAGRYSC</sequence>
<dbReference type="PROSITE" id="PS51257">
    <property type="entry name" value="PROKAR_LIPOPROTEIN"/>
    <property type="match status" value="1"/>
</dbReference>
<name>A0A511T453_MYXFU</name>
<dbReference type="Proteomes" id="UP000183760">
    <property type="component" value="Unassembled WGS sequence"/>
</dbReference>
<dbReference type="EMBL" id="FOIB01000008">
    <property type="protein sequence ID" value="SEU28561.1"/>
    <property type="molecule type" value="Genomic_DNA"/>
</dbReference>
<organism evidence="2 5">
    <name type="scientific">Myxococcus fulvus</name>
    <dbReference type="NCBI Taxonomy" id="33"/>
    <lineage>
        <taxon>Bacteria</taxon>
        <taxon>Pseudomonadati</taxon>
        <taxon>Myxococcota</taxon>
        <taxon>Myxococcia</taxon>
        <taxon>Myxococcales</taxon>
        <taxon>Cystobacterineae</taxon>
        <taxon>Myxococcaceae</taxon>
        <taxon>Myxococcus</taxon>
    </lineage>
</organism>
<dbReference type="OrthoDB" id="5510920at2"/>